<dbReference type="AlphaFoldDB" id="Q2QPW5"/>
<evidence type="ECO:0000313" key="8">
    <source>
        <dbReference type="EMBL" id="ABA99203.2"/>
    </source>
</evidence>
<dbReference type="PANTHER" id="PTHR33018:SF34">
    <property type="entry name" value="OS02G0472350 PROTEIN"/>
    <property type="match status" value="1"/>
</dbReference>
<keyword evidence="2" id="KW-0812">Transmembrane</keyword>
<evidence type="ECO:0000256" key="5">
    <source>
        <dbReference type="ARBA" id="ARBA00023294"/>
    </source>
</evidence>
<dbReference type="GO" id="GO:0009734">
    <property type="term" value="P:auxin-activated signaling pathway"/>
    <property type="evidence" value="ECO:0007669"/>
    <property type="project" value="UniProtKB-KW"/>
</dbReference>
<proteinExistence type="predicted"/>
<feature type="domain" description="DUF8039" evidence="7">
    <location>
        <begin position="345"/>
        <end position="416"/>
    </location>
</feature>
<dbReference type="InterPro" id="IPR038765">
    <property type="entry name" value="Papain-like_cys_pep_sf"/>
</dbReference>
<evidence type="ECO:0000256" key="3">
    <source>
        <dbReference type="ARBA" id="ARBA00022989"/>
    </source>
</evidence>
<gene>
    <name evidence="8" type="ordered locus">LOC_Os12g33060</name>
</gene>
<dbReference type="Gene3D" id="3.40.395.10">
    <property type="entry name" value="Adenoviral Proteinase, Chain A"/>
    <property type="match status" value="1"/>
</dbReference>
<evidence type="ECO:0000259" key="7">
    <source>
        <dbReference type="Pfam" id="PF26133"/>
    </source>
</evidence>
<evidence type="ECO:0000256" key="2">
    <source>
        <dbReference type="ARBA" id="ARBA00022692"/>
    </source>
</evidence>
<comment type="subcellular location">
    <subcellularLocation>
        <location evidence="1">Membrane</location>
        <topology evidence="1">Multi-pass membrane protein</topology>
    </subcellularLocation>
</comment>
<feature type="compositionally biased region" description="Basic and acidic residues" evidence="6">
    <location>
        <begin position="83"/>
        <end position="108"/>
    </location>
</feature>
<dbReference type="InterPro" id="IPR004776">
    <property type="entry name" value="Mem_transp_PIN-like"/>
</dbReference>
<name>Q2QPW5_ORYSJ</name>
<dbReference type="GO" id="GO:0016020">
    <property type="term" value="C:membrane"/>
    <property type="evidence" value="ECO:0007669"/>
    <property type="project" value="UniProtKB-SubCell"/>
</dbReference>
<dbReference type="GO" id="GO:0055085">
    <property type="term" value="P:transmembrane transport"/>
    <property type="evidence" value="ECO:0007669"/>
    <property type="project" value="InterPro"/>
</dbReference>
<dbReference type="Pfam" id="PF03547">
    <property type="entry name" value="Mem_trans"/>
    <property type="match status" value="1"/>
</dbReference>
<keyword evidence="5" id="KW-0927">Auxin signaling pathway</keyword>
<organism evidence="8">
    <name type="scientific">Oryza sativa subsp. japonica</name>
    <name type="common">Rice</name>
    <dbReference type="NCBI Taxonomy" id="39947"/>
    <lineage>
        <taxon>Eukaryota</taxon>
        <taxon>Viridiplantae</taxon>
        <taxon>Streptophyta</taxon>
        <taxon>Embryophyta</taxon>
        <taxon>Tracheophyta</taxon>
        <taxon>Spermatophyta</taxon>
        <taxon>Magnoliopsida</taxon>
        <taxon>Liliopsida</taxon>
        <taxon>Poales</taxon>
        <taxon>Poaceae</taxon>
        <taxon>BOP clade</taxon>
        <taxon>Oryzoideae</taxon>
        <taxon>Oryzeae</taxon>
        <taxon>Oryzinae</taxon>
        <taxon>Oryza</taxon>
        <taxon>Oryza sativa</taxon>
    </lineage>
</organism>
<dbReference type="Pfam" id="PF26133">
    <property type="entry name" value="DUF8039"/>
    <property type="match status" value="1"/>
</dbReference>
<reference evidence="8" key="3">
    <citation type="submission" date="2006-01" db="EMBL/GenBank/DDBJ databases">
        <authorList>
            <person name="Buell R."/>
        </authorList>
    </citation>
    <scope>NUCLEOTIDE SEQUENCE</scope>
</reference>
<dbReference type="PANTHER" id="PTHR33018">
    <property type="entry name" value="OS10G0338966 PROTEIN-RELATED"/>
    <property type="match status" value="1"/>
</dbReference>
<evidence type="ECO:0000256" key="1">
    <source>
        <dbReference type="ARBA" id="ARBA00004141"/>
    </source>
</evidence>
<keyword evidence="4" id="KW-0472">Membrane</keyword>
<keyword evidence="3" id="KW-1133">Transmembrane helix</keyword>
<sequence length="855" mass="96809">MRRPDAARGATPPPRRRSAAATPPSHCRHTENVNERTNMNENKMANRDEEQILYDTIAEGSSQYWNEEEGNEDPNQYLNEEGNVERDAEGNQEGHVERDVEGNQEEKASGSQPSVGQKRARGTVYWQRTRARRDHESFVPDSKKEMLWTTMLETFTLPAGREDKVKRWTLKKMAEQFQSFKGDLYQKYILKGQTPNFDTFPKLRDHWDEFVAYKTGEQGQAIMERNKENAAKKKYHHHLGERDELSLALQTPEHPGRTRAKGVIPWKIRFKEDIHTYRSRMRSKRDTKVKIADLEFRVSSYERSMQEEVARKVDERMAAHRSHDPQPTIPPAMVSPSGNRSSCASMGQWTPCELHIPFKNLSIKVASGMAIPMDLSGTYHCRPIPAGYSKVEVELVEGAYEDLALDYPGGDGFSTVSTSGSYTDSSSGSCTVSTLGSCTDSSSCSSTVSTLGSCTDSSASSSSGTFKGIYELYQLDALDVSIMSCWILMEIQRARRRGVFDTGFIDPRKVNVAMLDQYPQATEDNLVHLLKAQHYKTFILLPYNTEFHWVLLLFDLSACTVNVYDSMDKKESTFDKVFELIDRAWYRFRHLVRGNWRERLRRKFKFSEYMIHQVLKFALGPIAMTIASKIVGLHGNKLRAAIIQAAVPQAISSFIFAKEYGLHPEIIITAVYITVGNHAVTSFIVGYGKKTTLAIQESVLLVIKPFGPLLSVSNPIHTWAQKRGVERIHETNISAKVNVQMRITIHAKEDSSSTQKTICIIGSVKVTTTSRLDELMGLISFSFTSSLIKERKLKRCLDLQGEGSHLSISFCKKHARNEAKVLKNMETGYQIEHELVRPFLAQFLELAHKGGVKIN</sequence>
<feature type="region of interest" description="Disordered" evidence="6">
    <location>
        <begin position="1"/>
        <end position="123"/>
    </location>
</feature>
<evidence type="ECO:0000256" key="6">
    <source>
        <dbReference type="SAM" id="MobiDB-lite"/>
    </source>
</evidence>
<dbReference type="EMBL" id="DP000011">
    <property type="protein sequence ID" value="ABA99203.2"/>
    <property type="molecule type" value="Genomic_DNA"/>
</dbReference>
<feature type="region of interest" description="Disordered" evidence="6">
    <location>
        <begin position="318"/>
        <end position="342"/>
    </location>
</feature>
<accession>Q2QPW5</accession>
<evidence type="ECO:0000256" key="4">
    <source>
        <dbReference type="ARBA" id="ARBA00023136"/>
    </source>
</evidence>
<reference evidence="8" key="1">
    <citation type="journal article" date="2005" name="BMC Biol.">
        <title>The sequence of rice chromosomes 11 and 12, rich in disease resistance genes and recent gene duplications.</title>
        <authorList>
            <consortium name="The rice chromosomes 11 and 12 sequencing consortia"/>
        </authorList>
    </citation>
    <scope>NUCLEOTIDE SEQUENCE [LARGE SCALE GENOMIC DNA]</scope>
</reference>
<reference evidence="8" key="2">
    <citation type="submission" date="2005-04" db="EMBL/GenBank/DDBJ databases">
        <authorList>
            <person name="Buell C.R."/>
            <person name="Wing R.A."/>
            <person name="McCombie W.A."/>
            <person name="Ouyang S."/>
        </authorList>
    </citation>
    <scope>NUCLEOTIDE SEQUENCE</scope>
</reference>
<dbReference type="SUPFAM" id="SSF54001">
    <property type="entry name" value="Cysteine proteinases"/>
    <property type="match status" value="1"/>
</dbReference>
<protein>
    <submittedName>
        <fullName evidence="8">Transposon protein, putative, CACTA, En/Spm sub-class</fullName>
    </submittedName>
</protein>
<dbReference type="InterPro" id="IPR058352">
    <property type="entry name" value="DUF8039"/>
</dbReference>